<dbReference type="HOGENOM" id="CLU_1273486_0_0_1"/>
<dbReference type="InterPro" id="IPR029058">
    <property type="entry name" value="AB_hydrolase_fold"/>
</dbReference>
<feature type="domain" description="Carboxylesterase type B" evidence="5">
    <location>
        <begin position="2"/>
        <end position="151"/>
    </location>
</feature>
<dbReference type="EC" id="3.1.1.7" evidence="6"/>
<evidence type="ECO:0000256" key="3">
    <source>
        <dbReference type="ARBA" id="ARBA00022801"/>
    </source>
</evidence>
<dbReference type="Proteomes" id="UP000001555">
    <property type="component" value="Unassembled WGS sequence"/>
</dbReference>
<dbReference type="InterPro" id="IPR002018">
    <property type="entry name" value="CarbesteraseB"/>
</dbReference>
<dbReference type="Gene3D" id="3.40.50.1820">
    <property type="entry name" value="alpha/beta hydrolase"/>
    <property type="match status" value="1"/>
</dbReference>
<dbReference type="InterPro" id="IPR050654">
    <property type="entry name" value="AChE-related_enzymes"/>
</dbReference>
<dbReference type="PaxDb" id="6945-B7PYA1"/>
<name>B7PYA1_IXOSC</name>
<dbReference type="Pfam" id="PF00135">
    <property type="entry name" value="COesterase"/>
    <property type="match status" value="1"/>
</dbReference>
<dbReference type="EMBL" id="ABJB010374758">
    <property type="status" value="NOT_ANNOTATED_CDS"/>
    <property type="molecule type" value="Genomic_DNA"/>
</dbReference>
<evidence type="ECO:0000313" key="8">
    <source>
        <dbReference type="Proteomes" id="UP000001555"/>
    </source>
</evidence>
<dbReference type="OrthoDB" id="6482706at2759"/>
<accession>B7PYA1</accession>
<keyword evidence="3 6" id="KW-0378">Hydrolase</keyword>
<evidence type="ECO:0000313" key="6">
    <source>
        <dbReference type="EMBL" id="EEC11573.1"/>
    </source>
</evidence>
<comment type="similarity">
    <text evidence="1">Belongs to the type-B carboxylesterase/lipase family.</text>
</comment>
<dbReference type="AlphaFoldDB" id="B7PYA1"/>
<keyword evidence="8" id="KW-1185">Reference proteome</keyword>
<sequence length="217" mass="24629">MHMFGDMTIDCPTNVFTEVASNQGIKLYRYVFAHRPSFSGWPENYGVTHMDDLAFTLGSLPFINDSTRFTSPFDSNAQKRLKAAMYTSAELSFMKEVVATWTSFIRNGKPSIPLSNEEWPEYSTSKREGIYLQPQNYTRGRLPRLQECELWRPILLKGNLMEQVTTGTAKESQPTKMPDCVGDPCRSKHLTQINVSAMPKVSCIYLVLLAIITTCCF</sequence>
<dbReference type="SUPFAM" id="SSF53474">
    <property type="entry name" value="alpha/beta-Hydrolases"/>
    <property type="match status" value="1"/>
</dbReference>
<dbReference type="VEuPathDB" id="VectorBase:ISCI020834"/>
<protein>
    <submittedName>
        <fullName evidence="6 7">Acetylcholinesterase, putative</fullName>
        <ecNumber evidence="6">3.1.1.7</ecNumber>
    </submittedName>
</protein>
<evidence type="ECO:0000256" key="1">
    <source>
        <dbReference type="ARBA" id="ARBA00005964"/>
    </source>
</evidence>
<dbReference type="VEuPathDB" id="VectorBase:ISCW020834"/>
<dbReference type="VEuPathDB" id="VectorBase:ISCP_023204"/>
<organism>
    <name type="scientific">Ixodes scapularis</name>
    <name type="common">Black-legged tick</name>
    <name type="synonym">Deer tick</name>
    <dbReference type="NCBI Taxonomy" id="6945"/>
    <lineage>
        <taxon>Eukaryota</taxon>
        <taxon>Metazoa</taxon>
        <taxon>Ecdysozoa</taxon>
        <taxon>Arthropoda</taxon>
        <taxon>Chelicerata</taxon>
        <taxon>Arachnida</taxon>
        <taxon>Acari</taxon>
        <taxon>Parasitiformes</taxon>
        <taxon>Ixodida</taxon>
        <taxon>Ixodoidea</taxon>
        <taxon>Ixodidae</taxon>
        <taxon>Ixodinae</taxon>
        <taxon>Ixodes</taxon>
    </lineage>
</organism>
<dbReference type="EMBL" id="ABJB011012472">
    <property type="status" value="NOT_ANNOTATED_CDS"/>
    <property type="molecule type" value="Genomic_DNA"/>
</dbReference>
<keyword evidence="4" id="KW-0325">Glycoprotein</keyword>
<dbReference type="PANTHER" id="PTHR43918:SF4">
    <property type="entry name" value="CARBOXYLIC ESTER HYDROLASE"/>
    <property type="match status" value="1"/>
</dbReference>
<evidence type="ECO:0000256" key="4">
    <source>
        <dbReference type="ARBA" id="ARBA00023180"/>
    </source>
</evidence>
<keyword evidence="2" id="KW-0719">Serine esterase</keyword>
<evidence type="ECO:0000256" key="2">
    <source>
        <dbReference type="ARBA" id="ARBA00022487"/>
    </source>
</evidence>
<evidence type="ECO:0000259" key="5">
    <source>
        <dbReference type="Pfam" id="PF00135"/>
    </source>
</evidence>
<dbReference type="InParanoid" id="B7PYA1"/>
<dbReference type="EMBL" id="DS818569">
    <property type="protein sequence ID" value="EEC11573.1"/>
    <property type="molecule type" value="Genomic_DNA"/>
</dbReference>
<evidence type="ECO:0000313" key="7">
    <source>
        <dbReference type="EnsemblMetazoa" id="ISCW020834-PA"/>
    </source>
</evidence>
<dbReference type="EnsemblMetazoa" id="ISCW020834-RA">
    <property type="protein sequence ID" value="ISCW020834-PA"/>
    <property type="gene ID" value="ISCW020834"/>
</dbReference>
<reference evidence="7" key="2">
    <citation type="submission" date="2020-05" db="UniProtKB">
        <authorList>
            <consortium name="EnsemblMetazoa"/>
        </authorList>
    </citation>
    <scope>IDENTIFICATION</scope>
    <source>
        <strain evidence="7">wikel</strain>
    </source>
</reference>
<gene>
    <name evidence="7" type="primary">8033145</name>
    <name evidence="6" type="ORF">IscW_ISCW020834</name>
</gene>
<dbReference type="GO" id="GO:0003990">
    <property type="term" value="F:acetylcholinesterase activity"/>
    <property type="evidence" value="ECO:0007669"/>
    <property type="project" value="UniProtKB-EC"/>
</dbReference>
<dbReference type="PANTHER" id="PTHR43918">
    <property type="entry name" value="ACETYLCHOLINESTERASE"/>
    <property type="match status" value="1"/>
</dbReference>
<proteinExistence type="inferred from homology"/>
<reference evidence="6 8" key="1">
    <citation type="submission" date="2008-03" db="EMBL/GenBank/DDBJ databases">
        <title>Annotation of Ixodes scapularis.</title>
        <authorList>
            <consortium name="Ixodes scapularis Genome Project Consortium"/>
            <person name="Caler E."/>
            <person name="Hannick L.I."/>
            <person name="Bidwell S."/>
            <person name="Joardar V."/>
            <person name="Thiagarajan M."/>
            <person name="Amedeo P."/>
            <person name="Galinsky K.J."/>
            <person name="Schobel S."/>
            <person name="Inman J."/>
            <person name="Hostetler J."/>
            <person name="Miller J."/>
            <person name="Hammond M."/>
            <person name="Megy K."/>
            <person name="Lawson D."/>
            <person name="Kodira C."/>
            <person name="Sutton G."/>
            <person name="Meyer J."/>
            <person name="Hill C.A."/>
            <person name="Birren B."/>
            <person name="Nene V."/>
            <person name="Collins F."/>
            <person name="Alarcon-Chaidez F."/>
            <person name="Wikel S."/>
            <person name="Strausberg R."/>
        </authorList>
    </citation>
    <scope>NUCLEOTIDE SEQUENCE [LARGE SCALE GENOMIC DNA]</scope>
    <source>
        <strain evidence="8">Wikel</strain>
        <strain evidence="6">Wikel colony</strain>
    </source>
</reference>